<keyword evidence="7" id="KW-1185">Reference proteome</keyword>
<dbReference type="InParanoid" id="G3AE25"/>
<keyword evidence="3" id="KW-0862">Zinc</keyword>
<keyword evidence="2" id="KW-0479">Metal-binding</keyword>
<comment type="similarity">
    <text evidence="1">Belongs to the Gfa family.</text>
</comment>
<gene>
    <name evidence="6" type="ORF">SPAPADRAFT_58787</name>
</gene>
<dbReference type="AlphaFoldDB" id="G3AE25"/>
<dbReference type="RefSeq" id="XP_007372971.1">
    <property type="nucleotide sequence ID" value="XM_007372909.1"/>
</dbReference>
<dbReference type="KEGG" id="spaa:SPAPADRAFT_58787"/>
<dbReference type="OrthoDB" id="4001640at2759"/>
<dbReference type="Pfam" id="PF04828">
    <property type="entry name" value="GFA"/>
    <property type="match status" value="1"/>
</dbReference>
<dbReference type="EMBL" id="GL996499">
    <property type="protein sequence ID" value="EGW35559.1"/>
    <property type="molecule type" value="Genomic_DNA"/>
</dbReference>
<evidence type="ECO:0000256" key="2">
    <source>
        <dbReference type="ARBA" id="ARBA00022723"/>
    </source>
</evidence>
<dbReference type="GO" id="GO:0016846">
    <property type="term" value="F:carbon-sulfur lyase activity"/>
    <property type="evidence" value="ECO:0007669"/>
    <property type="project" value="InterPro"/>
</dbReference>
<dbReference type="SUPFAM" id="SSF51316">
    <property type="entry name" value="Mss4-like"/>
    <property type="match status" value="1"/>
</dbReference>
<dbReference type="InterPro" id="IPR011057">
    <property type="entry name" value="Mss4-like_sf"/>
</dbReference>
<dbReference type="PANTHER" id="PTHR33337:SF30">
    <property type="entry name" value="DUF636 DOMAIN PROTEIN (AFU_ORTHOLOGUE AFUA_1G03180)"/>
    <property type="match status" value="1"/>
</dbReference>
<evidence type="ECO:0000313" key="6">
    <source>
        <dbReference type="EMBL" id="EGW35559.1"/>
    </source>
</evidence>
<dbReference type="Proteomes" id="UP000000709">
    <property type="component" value="Unassembled WGS sequence"/>
</dbReference>
<dbReference type="PANTHER" id="PTHR33337">
    <property type="entry name" value="GFA DOMAIN-CONTAINING PROTEIN"/>
    <property type="match status" value="1"/>
</dbReference>
<dbReference type="STRING" id="619300.G3AE25"/>
<evidence type="ECO:0000256" key="1">
    <source>
        <dbReference type="ARBA" id="ARBA00005495"/>
    </source>
</evidence>
<evidence type="ECO:0000313" key="7">
    <source>
        <dbReference type="Proteomes" id="UP000000709"/>
    </source>
</evidence>
<keyword evidence="4" id="KW-0456">Lyase</keyword>
<protein>
    <recommendedName>
        <fullName evidence="5">CENP-V/GFA domain-containing protein</fullName>
    </recommendedName>
</protein>
<dbReference type="HOGENOM" id="CLU_055491_3_2_1"/>
<evidence type="ECO:0000259" key="5">
    <source>
        <dbReference type="PROSITE" id="PS51891"/>
    </source>
</evidence>
<reference evidence="6 7" key="1">
    <citation type="journal article" date="2011" name="Proc. Natl. Acad. Sci. U.S.A.">
        <title>Comparative genomics of xylose-fermenting fungi for enhanced biofuel production.</title>
        <authorList>
            <person name="Wohlbach D.J."/>
            <person name="Kuo A."/>
            <person name="Sato T.K."/>
            <person name="Potts K.M."/>
            <person name="Salamov A.A."/>
            <person name="LaButti K.M."/>
            <person name="Sun H."/>
            <person name="Clum A."/>
            <person name="Pangilinan J.L."/>
            <person name="Lindquist E.A."/>
            <person name="Lucas S."/>
            <person name="Lapidus A."/>
            <person name="Jin M."/>
            <person name="Gunawan C."/>
            <person name="Balan V."/>
            <person name="Dale B.E."/>
            <person name="Jeffries T.W."/>
            <person name="Zinkel R."/>
            <person name="Barry K.W."/>
            <person name="Grigoriev I.V."/>
            <person name="Gasch A.P."/>
        </authorList>
    </citation>
    <scope>NUCLEOTIDE SEQUENCE [LARGE SCALE GENOMIC DNA]</scope>
    <source>
        <strain evidence="7">NRRL Y-27907 / 11-Y1</strain>
    </source>
</reference>
<proteinExistence type="inferred from homology"/>
<dbReference type="InterPro" id="IPR006913">
    <property type="entry name" value="CENP-V/GFA"/>
</dbReference>
<name>G3AE25_SPAPN</name>
<dbReference type="GeneID" id="18872607"/>
<evidence type="ECO:0000256" key="4">
    <source>
        <dbReference type="ARBA" id="ARBA00023239"/>
    </source>
</evidence>
<dbReference type="Gene3D" id="3.90.1590.10">
    <property type="entry name" value="glutathione-dependent formaldehyde- activating enzyme (gfa)"/>
    <property type="match status" value="1"/>
</dbReference>
<dbReference type="GO" id="GO:0046872">
    <property type="term" value="F:metal ion binding"/>
    <property type="evidence" value="ECO:0007669"/>
    <property type="project" value="UniProtKB-KW"/>
</dbReference>
<feature type="domain" description="CENP-V/GFA" evidence="5">
    <location>
        <begin position="3"/>
        <end position="119"/>
    </location>
</feature>
<dbReference type="eggNOG" id="ENOG502SAKJ">
    <property type="taxonomic scope" value="Eukaryota"/>
</dbReference>
<accession>G3AE25</accession>
<sequence>MSYTGSCLCGDVTFKLNGEPKRTITCYCTDCRKGSGALGQFISVYDTTNVEIKDPNSKVGEYVVQKTQSGTPKKKQFCTGCGCTIRTLPGKYKGEVSMMRQALLDDDFKNHVPQASIFNDEKERFTSGIKSEFY</sequence>
<dbReference type="OMA" id="RCGCTLW"/>
<organism evidence="7">
    <name type="scientific">Spathaspora passalidarum (strain NRRL Y-27907 / 11-Y1)</name>
    <dbReference type="NCBI Taxonomy" id="619300"/>
    <lineage>
        <taxon>Eukaryota</taxon>
        <taxon>Fungi</taxon>
        <taxon>Dikarya</taxon>
        <taxon>Ascomycota</taxon>
        <taxon>Saccharomycotina</taxon>
        <taxon>Pichiomycetes</taxon>
        <taxon>Debaryomycetaceae</taxon>
        <taxon>Spathaspora</taxon>
    </lineage>
</organism>
<evidence type="ECO:0000256" key="3">
    <source>
        <dbReference type="ARBA" id="ARBA00022833"/>
    </source>
</evidence>
<dbReference type="PROSITE" id="PS51891">
    <property type="entry name" value="CENP_V_GFA"/>
    <property type="match status" value="1"/>
</dbReference>